<evidence type="ECO:0000256" key="1">
    <source>
        <dbReference type="SAM" id="MobiDB-lite"/>
    </source>
</evidence>
<feature type="compositionally biased region" description="Basic and acidic residues" evidence="1">
    <location>
        <begin position="670"/>
        <end position="680"/>
    </location>
</feature>
<dbReference type="HOGENOM" id="CLU_001714_0_0_1"/>
<feature type="region of interest" description="Disordered" evidence="1">
    <location>
        <begin position="803"/>
        <end position="864"/>
    </location>
</feature>
<dbReference type="GeneID" id="18813956"/>
<dbReference type="InterPro" id="IPR051092">
    <property type="entry name" value="FYVE_RhoGEF_PH"/>
</dbReference>
<protein>
    <recommendedName>
        <fullName evidence="2">DH domain-containing protein</fullName>
    </recommendedName>
</protein>
<feature type="region of interest" description="Disordered" evidence="1">
    <location>
        <begin position="198"/>
        <end position="225"/>
    </location>
</feature>
<dbReference type="PROSITE" id="PS00741">
    <property type="entry name" value="DH_1"/>
    <property type="match status" value="1"/>
</dbReference>
<feature type="compositionally biased region" description="Basic and acidic residues" evidence="1">
    <location>
        <begin position="1"/>
        <end position="12"/>
    </location>
</feature>
<dbReference type="EMBL" id="GL945428">
    <property type="protein sequence ID" value="EGO30655.1"/>
    <property type="molecule type" value="Genomic_DNA"/>
</dbReference>
<dbReference type="Proteomes" id="UP000008064">
    <property type="component" value="Unassembled WGS sequence"/>
</dbReference>
<dbReference type="RefSeq" id="XP_007312539.1">
    <property type="nucleotide sequence ID" value="XM_007312477.1"/>
</dbReference>
<feature type="region of interest" description="Disordered" evidence="1">
    <location>
        <begin position="1"/>
        <end position="30"/>
    </location>
</feature>
<feature type="region of interest" description="Disordered" evidence="1">
    <location>
        <begin position="68"/>
        <end position="102"/>
    </location>
</feature>
<feature type="region of interest" description="Disordered" evidence="1">
    <location>
        <begin position="584"/>
        <end position="603"/>
    </location>
</feature>
<gene>
    <name evidence="3" type="ORF">SERLADRAFT_432245</name>
</gene>
<dbReference type="SUPFAM" id="SSF52058">
    <property type="entry name" value="L domain-like"/>
    <property type="match status" value="1"/>
</dbReference>
<reference evidence="3" key="1">
    <citation type="submission" date="2011-04" db="EMBL/GenBank/DDBJ databases">
        <title>Evolution of plant cell wall degrading machinery underlies the functional diversity of forest fungi.</title>
        <authorList>
            <consortium name="US DOE Joint Genome Institute (JGI-PGF)"/>
            <person name="Eastwood D.C."/>
            <person name="Floudas D."/>
            <person name="Binder M."/>
            <person name="Majcherczyk A."/>
            <person name="Schneider P."/>
            <person name="Aerts A."/>
            <person name="Asiegbu F.O."/>
            <person name="Baker S.E."/>
            <person name="Barry K."/>
            <person name="Bendiksby M."/>
            <person name="Blumentritt M."/>
            <person name="Coutinho P.M."/>
            <person name="Cullen D."/>
            <person name="Cullen D."/>
            <person name="Gathman A."/>
            <person name="Goodell B."/>
            <person name="Henrissat B."/>
            <person name="Ihrmark K."/>
            <person name="Kauserud H."/>
            <person name="Kohler A."/>
            <person name="LaButti K."/>
            <person name="Lapidus A."/>
            <person name="Lavin J.L."/>
            <person name="Lee Y.-H."/>
            <person name="Lindquist E."/>
            <person name="Lilly W."/>
            <person name="Lucas S."/>
            <person name="Morin E."/>
            <person name="Murat C."/>
            <person name="Oguiza J.A."/>
            <person name="Park J."/>
            <person name="Pisabarro A.G."/>
            <person name="Riley R."/>
            <person name="Rosling A."/>
            <person name="Salamov A."/>
            <person name="Schmidt O."/>
            <person name="Schmutz J."/>
            <person name="Skrede I."/>
            <person name="Stenlid J."/>
            <person name="Wiebenga A."/>
            <person name="Xie X."/>
            <person name="Kues U."/>
            <person name="Hibbett D.S."/>
            <person name="Hoffmeister D."/>
            <person name="Hogberg N."/>
            <person name="Martin F."/>
            <person name="Grigoriev I.V."/>
            <person name="Watkinson S.C."/>
        </authorList>
    </citation>
    <scope>NUCLEOTIDE SEQUENCE</scope>
    <source>
        <strain evidence="3">S7.9</strain>
    </source>
</reference>
<feature type="compositionally biased region" description="Polar residues" evidence="1">
    <location>
        <begin position="843"/>
        <end position="857"/>
    </location>
</feature>
<dbReference type="PANTHER" id="PTHR12673">
    <property type="entry name" value="FACIOGENITAL DYSPLASIA PROTEIN"/>
    <property type="match status" value="1"/>
</dbReference>
<dbReference type="InterPro" id="IPR032675">
    <property type="entry name" value="LRR_dom_sf"/>
</dbReference>
<feature type="domain" description="DH" evidence="2">
    <location>
        <begin position="871"/>
        <end position="1117"/>
    </location>
</feature>
<dbReference type="PANTHER" id="PTHR12673:SF270">
    <property type="entry name" value="FYVE-TYPE DOMAIN-CONTAINING PROTEIN"/>
    <property type="match status" value="1"/>
</dbReference>
<feature type="region of interest" description="Disordered" evidence="1">
    <location>
        <begin position="670"/>
        <end position="690"/>
    </location>
</feature>
<evidence type="ECO:0000259" key="2">
    <source>
        <dbReference type="PROSITE" id="PS50010"/>
    </source>
</evidence>
<dbReference type="SMART" id="SM00325">
    <property type="entry name" value="RhoGEF"/>
    <property type="match status" value="1"/>
</dbReference>
<name>F8NEM1_SERL9</name>
<feature type="region of interest" description="Disordered" evidence="1">
    <location>
        <begin position="704"/>
        <end position="745"/>
    </location>
</feature>
<dbReference type="CDD" id="cd00160">
    <property type="entry name" value="RhoGEF"/>
    <property type="match status" value="1"/>
</dbReference>
<accession>F8NEM1</accession>
<dbReference type="GO" id="GO:0005085">
    <property type="term" value="F:guanyl-nucleotide exchange factor activity"/>
    <property type="evidence" value="ECO:0007669"/>
    <property type="project" value="InterPro"/>
</dbReference>
<dbReference type="Gene3D" id="3.80.10.10">
    <property type="entry name" value="Ribonuclease Inhibitor"/>
    <property type="match status" value="1"/>
</dbReference>
<dbReference type="InterPro" id="IPR035899">
    <property type="entry name" value="DBL_dom_sf"/>
</dbReference>
<proteinExistence type="predicted"/>
<dbReference type="Pfam" id="PF00621">
    <property type="entry name" value="RhoGEF"/>
    <property type="match status" value="1"/>
</dbReference>
<dbReference type="InterPro" id="IPR001331">
    <property type="entry name" value="GDS_CDC24_CS"/>
</dbReference>
<dbReference type="OrthoDB" id="660555at2759"/>
<dbReference type="InterPro" id="IPR000219">
    <property type="entry name" value="DH_dom"/>
</dbReference>
<dbReference type="KEGG" id="sla:SERLADRAFT_432245"/>
<feature type="compositionally biased region" description="Low complexity" evidence="1">
    <location>
        <begin position="804"/>
        <end position="816"/>
    </location>
</feature>
<sequence length="1377" mass="151280">MQQTNLEHERTRNFSSLPEGAQLSQIPSAGPTYLDGEIDVGLPRHHLLSLQNCSPEILYIPDSHIPDPHRLSSTPPGLSSAGSSSTSNRSSAYNSSGSALNSNDYDRVHMMSGVEGEIGIAVGIASGDVSHIFAEGSARSSSTGRVPIEHTRWSEYSTSIRSRSSSVGYSNVSSLLESSKSRENSSFDLEWKTVDEKDEAELMTSDEADRINDTEDSDADSGNEPTSAVMIAEQGRGLILKADGTPIVQLSVEPGTTHLLIGSSSTPNALPSFLTVSLPQICNTLLALDISANFLVALPPALASCRLLEEINISSNPLRVLPVFLNQLFSLRVLIADSTGINSLPISLCELDKLHTLSMRRNKMLSLPSWLCLLPSLQALYLDGNPFRGPWQALVEPLIIQTPTCPTSPSLQCSWPVDKTISKGSSIGSDSEELESSCVDYESSITIFPQGEDSSRPPPNLPLEGSTTNTSIHVEPQTPARRLVRTRTAPNRAFSGKARQTNSQEVGCLQDYELRKMKSTGELKPSCEGYLEPLTLSPSLLVAQSTTSVSSSNMLSMANLRPRVDRPAVPKRFASLGVYSGFEADSTRSPVPQRPGYDDEDNTDNAIIIESPSNISVPQEWERGLAYTHGKQIKDKTGRWGFLKKMSMGKIKADPNSAVALRSTIAHDEEASHPPAEMHHSTSPYSTSPHIEVRFSTTGSLGRMVNSASPMNLPTGLERRTESIPRQSIPLPVDPQPMNSMPKRRSFLPVDGSVDIPMASIFDHSRNASVDDDVYRKKGKDGASYTRALRSIMAYLKDMNDLGLSPKSNSSVSRSLSDLKLDRNMSSRHSSAVDNRTDLEGSNHATAESGIVTTDSGGSLGERKYKDDKNKRWSIVREIIETERTYVKGLQELVDIYIKPSTGPANLISGVGSSKETMIPAVERKIVFSGIEALFSFHKENFLPALEMASAPVMESEHGSDSDINGQLSIGVAKAVAGIFLKHAAFMKMYSTYINNCDNSAQRIRYWTAERLATVIPTSFVSAQGIMSDTPASSNTTLTTSQRKRIKSFLKRCRINPRHSQLNLEGYLLLPVQRIPRYRLLLEELLRSTPPSYSLMDDSLDRAVAEISSLANNMNEGKRESESRRKLVHWQARIRGRFPSPLVQPHRYVMNGPPFSKPDSFFFTRRLIMDGPLLLTRVVRKTVVSFEIINAQGDASTVQVDCLAPELTPRSLIGILCNDLLVLCRDPSEGNDPLSHVDLWAVLRMQTLPQPASIKYNAKRRQAIAEWKHKREEGPNLPNPRQAPRIYCTPPKHHARVPHLPPAPPGSPSILRLETPLSFKNLPANIDNRDRGQPPHITSGSDLTLDPIPLHSITLHTTIYYADDVVFEDLDLSDKTG</sequence>
<dbReference type="PROSITE" id="PS50010">
    <property type="entry name" value="DH_2"/>
    <property type="match status" value="1"/>
</dbReference>
<dbReference type="GO" id="GO:0005737">
    <property type="term" value="C:cytoplasm"/>
    <property type="evidence" value="ECO:0007669"/>
    <property type="project" value="TreeGrafter"/>
</dbReference>
<evidence type="ECO:0000313" key="3">
    <source>
        <dbReference type="EMBL" id="EGO30655.1"/>
    </source>
</evidence>
<dbReference type="GO" id="GO:0035556">
    <property type="term" value="P:intracellular signal transduction"/>
    <property type="evidence" value="ECO:0007669"/>
    <property type="project" value="InterPro"/>
</dbReference>
<dbReference type="SUPFAM" id="SSF48065">
    <property type="entry name" value="DBL homology domain (DH-domain)"/>
    <property type="match status" value="1"/>
</dbReference>
<feature type="compositionally biased region" description="Low complexity" evidence="1">
    <location>
        <begin position="681"/>
        <end position="690"/>
    </location>
</feature>
<organism>
    <name type="scientific">Serpula lacrymans var. lacrymans (strain S7.9)</name>
    <name type="common">Dry rot fungus</name>
    <dbReference type="NCBI Taxonomy" id="578457"/>
    <lineage>
        <taxon>Eukaryota</taxon>
        <taxon>Fungi</taxon>
        <taxon>Dikarya</taxon>
        <taxon>Basidiomycota</taxon>
        <taxon>Agaricomycotina</taxon>
        <taxon>Agaricomycetes</taxon>
        <taxon>Agaricomycetidae</taxon>
        <taxon>Boletales</taxon>
        <taxon>Coniophorineae</taxon>
        <taxon>Serpulaceae</taxon>
        <taxon>Serpula</taxon>
    </lineage>
</organism>
<feature type="region of interest" description="Disordered" evidence="1">
    <location>
        <begin position="448"/>
        <end position="472"/>
    </location>
</feature>
<feature type="compositionally biased region" description="Low complexity" evidence="1">
    <location>
        <begin position="71"/>
        <end position="102"/>
    </location>
</feature>
<dbReference type="Gene3D" id="1.20.900.10">
    <property type="entry name" value="Dbl homology (DH) domain"/>
    <property type="match status" value="1"/>
</dbReference>